<keyword evidence="9" id="KW-0175">Coiled coil</keyword>
<dbReference type="InterPro" id="IPR004358">
    <property type="entry name" value="Sig_transdc_His_kin-like_C"/>
</dbReference>
<dbReference type="InterPro" id="IPR050736">
    <property type="entry name" value="Sensor_HK_Regulatory"/>
</dbReference>
<dbReference type="InterPro" id="IPR003661">
    <property type="entry name" value="HisK_dim/P_dom"/>
</dbReference>
<dbReference type="Gene3D" id="3.40.50.2300">
    <property type="match status" value="1"/>
</dbReference>
<dbReference type="Pfam" id="PF02518">
    <property type="entry name" value="HATPase_c"/>
    <property type="match status" value="1"/>
</dbReference>
<evidence type="ECO:0000256" key="9">
    <source>
        <dbReference type="SAM" id="Coils"/>
    </source>
</evidence>
<keyword evidence="4" id="KW-0808">Transferase</keyword>
<dbReference type="Pfam" id="PF00072">
    <property type="entry name" value="Response_reg"/>
    <property type="match status" value="1"/>
</dbReference>
<dbReference type="EMBL" id="LXQD01000001">
    <property type="protein sequence ID" value="RCJ42711.1"/>
    <property type="molecule type" value="Genomic_DNA"/>
</dbReference>
<dbReference type="InterPro" id="IPR036890">
    <property type="entry name" value="HATPase_C_sf"/>
</dbReference>
<dbReference type="InterPro" id="IPR003594">
    <property type="entry name" value="HATPase_dom"/>
</dbReference>
<evidence type="ECO:0000256" key="2">
    <source>
        <dbReference type="ARBA" id="ARBA00012438"/>
    </source>
</evidence>
<organism evidence="12 13">
    <name type="scientific">Nostoc minutum NIES-26</name>
    <dbReference type="NCBI Taxonomy" id="1844469"/>
    <lineage>
        <taxon>Bacteria</taxon>
        <taxon>Bacillati</taxon>
        <taxon>Cyanobacteriota</taxon>
        <taxon>Cyanophyceae</taxon>
        <taxon>Nostocales</taxon>
        <taxon>Nostocaceae</taxon>
        <taxon>Nostoc</taxon>
    </lineage>
</organism>
<keyword evidence="5 12" id="KW-0418">Kinase</keyword>
<dbReference type="PANTHER" id="PTHR43711">
    <property type="entry name" value="TWO-COMPONENT HISTIDINE KINASE"/>
    <property type="match status" value="1"/>
</dbReference>
<evidence type="ECO:0000259" key="11">
    <source>
        <dbReference type="PROSITE" id="PS50110"/>
    </source>
</evidence>
<dbReference type="Gene3D" id="3.30.565.10">
    <property type="entry name" value="Histidine kinase-like ATPase, C-terminal domain"/>
    <property type="match status" value="1"/>
</dbReference>
<comment type="catalytic activity">
    <reaction evidence="1">
        <text>ATP + protein L-histidine = ADP + protein N-phospho-L-histidine.</text>
        <dbReference type="EC" id="2.7.13.3"/>
    </reaction>
</comment>
<dbReference type="CDD" id="cd00082">
    <property type="entry name" value="HisKA"/>
    <property type="match status" value="1"/>
</dbReference>
<dbReference type="SMART" id="SM00387">
    <property type="entry name" value="HATPase_c"/>
    <property type="match status" value="1"/>
</dbReference>
<dbReference type="SUPFAM" id="SSF52172">
    <property type="entry name" value="CheY-like"/>
    <property type="match status" value="1"/>
</dbReference>
<dbReference type="PRINTS" id="PR00344">
    <property type="entry name" value="BCTRLSENSOR"/>
</dbReference>
<dbReference type="Pfam" id="PF00512">
    <property type="entry name" value="HisKA"/>
    <property type="match status" value="1"/>
</dbReference>
<dbReference type="PROSITE" id="PS50110">
    <property type="entry name" value="RESPONSE_REGULATORY"/>
    <property type="match status" value="1"/>
</dbReference>
<evidence type="ECO:0000256" key="3">
    <source>
        <dbReference type="ARBA" id="ARBA00022553"/>
    </source>
</evidence>
<protein>
    <recommendedName>
        <fullName evidence="2">histidine kinase</fullName>
        <ecNumber evidence="2">2.7.13.3</ecNumber>
    </recommendedName>
</protein>
<feature type="domain" description="Histidine kinase" evidence="10">
    <location>
        <begin position="177"/>
        <end position="393"/>
    </location>
</feature>
<dbReference type="SMART" id="SM00448">
    <property type="entry name" value="REC"/>
    <property type="match status" value="1"/>
</dbReference>
<name>A0A367S3M9_9NOSO</name>
<dbReference type="EC" id="2.7.13.3" evidence="2"/>
<feature type="modified residue" description="4-aspartylphosphate" evidence="8">
    <location>
        <position position="75"/>
    </location>
</feature>
<dbReference type="Proteomes" id="UP000252107">
    <property type="component" value="Unassembled WGS sequence"/>
</dbReference>
<dbReference type="SUPFAM" id="SSF55874">
    <property type="entry name" value="ATPase domain of HSP90 chaperone/DNA topoisomerase II/histidine kinase"/>
    <property type="match status" value="1"/>
</dbReference>
<dbReference type="FunFam" id="3.30.565.10:FF:000006">
    <property type="entry name" value="Sensor histidine kinase WalK"/>
    <property type="match status" value="1"/>
</dbReference>
<dbReference type="AlphaFoldDB" id="A0A367S3M9"/>
<evidence type="ECO:0000313" key="12">
    <source>
        <dbReference type="EMBL" id="RCJ42711.1"/>
    </source>
</evidence>
<evidence type="ECO:0000259" key="10">
    <source>
        <dbReference type="PROSITE" id="PS50109"/>
    </source>
</evidence>
<evidence type="ECO:0000256" key="8">
    <source>
        <dbReference type="PROSITE-ProRule" id="PRU00169"/>
    </source>
</evidence>
<dbReference type="GO" id="GO:0000155">
    <property type="term" value="F:phosphorelay sensor kinase activity"/>
    <property type="evidence" value="ECO:0007669"/>
    <property type="project" value="InterPro"/>
</dbReference>
<evidence type="ECO:0000256" key="4">
    <source>
        <dbReference type="ARBA" id="ARBA00022679"/>
    </source>
</evidence>
<evidence type="ECO:0000256" key="1">
    <source>
        <dbReference type="ARBA" id="ARBA00000085"/>
    </source>
</evidence>
<dbReference type="InterPro" id="IPR001789">
    <property type="entry name" value="Sig_transdc_resp-reg_receiver"/>
</dbReference>
<dbReference type="Gene3D" id="1.10.287.130">
    <property type="match status" value="1"/>
</dbReference>
<gene>
    <name evidence="12" type="ORF">A6770_07475</name>
</gene>
<keyword evidence="3 8" id="KW-0597">Phosphoprotein</keyword>
<feature type="domain" description="Response regulatory" evidence="11">
    <location>
        <begin position="7"/>
        <end position="140"/>
    </location>
</feature>
<dbReference type="InterPro" id="IPR005467">
    <property type="entry name" value="His_kinase_dom"/>
</dbReference>
<dbReference type="PANTHER" id="PTHR43711:SF26">
    <property type="entry name" value="SENSOR HISTIDINE KINASE RCSC"/>
    <property type="match status" value="1"/>
</dbReference>
<evidence type="ECO:0000256" key="6">
    <source>
        <dbReference type="ARBA" id="ARBA00023012"/>
    </source>
</evidence>
<proteinExistence type="predicted"/>
<comment type="caution">
    <text evidence="12">The sequence shown here is derived from an EMBL/GenBank/DDBJ whole genome shotgun (WGS) entry which is preliminary data.</text>
</comment>
<evidence type="ECO:0000256" key="7">
    <source>
        <dbReference type="ARBA" id="ARBA00055745"/>
    </source>
</evidence>
<dbReference type="InterPro" id="IPR011006">
    <property type="entry name" value="CheY-like_superfamily"/>
</dbReference>
<feature type="coiled-coil region" evidence="9">
    <location>
        <begin position="143"/>
        <end position="170"/>
    </location>
</feature>
<keyword evidence="6" id="KW-0902">Two-component regulatory system</keyword>
<accession>A0A367S3M9</accession>
<dbReference type="CDD" id="cd00075">
    <property type="entry name" value="HATPase"/>
    <property type="match status" value="1"/>
</dbReference>
<reference evidence="12" key="1">
    <citation type="submission" date="2016-04" db="EMBL/GenBank/DDBJ databases">
        <authorList>
            <person name="Tabuchi Yagui T.R."/>
        </authorList>
    </citation>
    <scope>NUCLEOTIDE SEQUENCE [LARGE SCALE GENOMIC DNA]</scope>
    <source>
        <strain evidence="12">NIES-26</strain>
    </source>
</reference>
<evidence type="ECO:0000256" key="5">
    <source>
        <dbReference type="ARBA" id="ARBA00022777"/>
    </source>
</evidence>
<dbReference type="SMART" id="SM00388">
    <property type="entry name" value="HisKA"/>
    <property type="match status" value="1"/>
</dbReference>
<dbReference type="PROSITE" id="PS50109">
    <property type="entry name" value="HIS_KIN"/>
    <property type="match status" value="1"/>
</dbReference>
<dbReference type="CDD" id="cd00156">
    <property type="entry name" value="REC"/>
    <property type="match status" value="1"/>
</dbReference>
<keyword evidence="13" id="KW-1185">Reference proteome</keyword>
<comment type="function">
    <text evidence="7">Photoreceptor which exists in two forms that are reversibly interconvertible by light: the R form that absorbs maximally in the red region of the spectrum and the FR form that absorbs maximally in the far-red region.</text>
</comment>
<sequence length="397" mass="45196">MVKIKIHILLVEDSPSDARLLRQVFSRADQQEWQMTHVERLSEAIDITLKSSMLTSDVSQLESKRQRKFNIVLLDLSLPDSTGLDTLKEYRLAIPDIPVVVLTGLDDEDLALQALAEGAQDYLVKDQITIQLLVRTVRYAIERGEILNKLRESEERIRQALAKEQELNELKSNFVAMVSHEFRNPMTTIRMAIEIIEFNSDKLTNERRTKYFDRINNAIKQMLQLLDEILFLSKTEAAKLEYKPAPLNLENFCRELTEIIQFGVGSQHIINFTYQGESAQVEMDEDLLTCIFTNLLSNAIKYSPQQSIVRFDLNCKDDIATLRVQDQGVGIPLQDQANLFQTFYRASNVGRVQGTGLGLTIVKKCVELHGGQIQLESQQNVGTTVTVTLPLHFVKSL</sequence>
<evidence type="ECO:0000313" key="13">
    <source>
        <dbReference type="Proteomes" id="UP000252107"/>
    </source>
</evidence>